<organism evidence="6 7">
    <name type="scientific">Plicaturopsis crispa FD-325 SS-3</name>
    <dbReference type="NCBI Taxonomy" id="944288"/>
    <lineage>
        <taxon>Eukaryota</taxon>
        <taxon>Fungi</taxon>
        <taxon>Dikarya</taxon>
        <taxon>Basidiomycota</taxon>
        <taxon>Agaricomycotina</taxon>
        <taxon>Agaricomycetes</taxon>
        <taxon>Agaricomycetidae</taxon>
        <taxon>Amylocorticiales</taxon>
        <taxon>Amylocorticiaceae</taxon>
        <taxon>Plicatura</taxon>
        <taxon>Plicaturopsis crispa</taxon>
    </lineage>
</organism>
<keyword evidence="7" id="KW-1185">Reference proteome</keyword>
<accession>A0A0C9T2L1</accession>
<feature type="domain" description="Ubiquitin-like protease family profile" evidence="5">
    <location>
        <begin position="1"/>
        <end position="190"/>
    </location>
</feature>
<gene>
    <name evidence="6" type="ORF">PLICRDRAFT_180416</name>
</gene>
<keyword evidence="4" id="KW-0472">Membrane</keyword>
<dbReference type="AlphaFoldDB" id="A0A0C9T2L1"/>
<feature type="transmembrane region" description="Helical" evidence="4">
    <location>
        <begin position="337"/>
        <end position="358"/>
    </location>
</feature>
<proteinExistence type="inferred from homology"/>
<dbReference type="GO" id="GO:0019783">
    <property type="term" value="F:ubiquitin-like protein peptidase activity"/>
    <property type="evidence" value="ECO:0007669"/>
    <property type="project" value="UniProtKB-ARBA"/>
</dbReference>
<dbReference type="Pfam" id="PF02902">
    <property type="entry name" value="Peptidase_C48"/>
    <property type="match status" value="1"/>
</dbReference>
<dbReference type="Proteomes" id="UP000053263">
    <property type="component" value="Unassembled WGS sequence"/>
</dbReference>
<dbReference type="Gene3D" id="3.40.395.10">
    <property type="entry name" value="Adenoviral Proteinase, Chain A"/>
    <property type="match status" value="1"/>
</dbReference>
<protein>
    <recommendedName>
        <fullName evidence="5">Ubiquitin-like protease family profile domain-containing protein</fullName>
    </recommendedName>
</protein>
<sequence>MPNVLCEDPTAPESIVSLVTIHRPVLFPASQLHSKSLRTTFDDAWLSGRSPYSSPMLDKWAQASDWLDRVAVASLGDDRTTDLIEECRSSSLDKAISSDHVDIVEVPVNPAGHWAGARVDLGHNTIAYCDGYNPTATASLNDVALLEWFLSTLHSDIASTSLVDIGAIRMPQQHDGNSCGVVYLSTLTSEYISVTLLGVKRHMRRSIWWFLCLSEGDTATPQQCFEDTNSDSSSLEDNGQTPWLRFAKGAAAGVYKSQEVVLGMAEAMVLKTERLLKGKSLRNMSGALDTFCSMLASISPRAYKTFQNQFGGRGIRSIRHGSNLDSRATISGSQSRAYEISIIIALLVYLGTIGISRLSRSGKSRRRRGLSLEPRMGLQARLDKAKKLRIWVLTIPLPLPKIPPILLAAVARDGKESTEALAEMHFSMMHDENLHATSFAADGTEAERALQQIVAAHAHSVCHYQIPNSVPGCSLNFDVPLFYDHPVINTQDSKHARKTGRNQPQSGARTLTIGNFPIHFAMLRDIIEHPLGPLFLRDVERGDI</sequence>
<dbReference type="SUPFAM" id="SSF54001">
    <property type="entry name" value="Cysteine proteinases"/>
    <property type="match status" value="1"/>
</dbReference>
<dbReference type="PROSITE" id="PS50600">
    <property type="entry name" value="ULP_PROTEASE"/>
    <property type="match status" value="1"/>
</dbReference>
<keyword evidence="2" id="KW-0645">Protease</keyword>
<keyword evidence="4" id="KW-0812">Transmembrane</keyword>
<evidence type="ECO:0000313" key="6">
    <source>
        <dbReference type="EMBL" id="KII83509.1"/>
    </source>
</evidence>
<keyword evidence="3" id="KW-0378">Hydrolase</keyword>
<name>A0A0C9T2L1_PLICR</name>
<evidence type="ECO:0000259" key="5">
    <source>
        <dbReference type="PROSITE" id="PS50600"/>
    </source>
</evidence>
<reference evidence="6 7" key="1">
    <citation type="submission" date="2014-06" db="EMBL/GenBank/DDBJ databases">
        <title>Evolutionary Origins and Diversification of the Mycorrhizal Mutualists.</title>
        <authorList>
            <consortium name="DOE Joint Genome Institute"/>
            <consortium name="Mycorrhizal Genomics Consortium"/>
            <person name="Kohler A."/>
            <person name="Kuo A."/>
            <person name="Nagy L.G."/>
            <person name="Floudas D."/>
            <person name="Copeland A."/>
            <person name="Barry K.W."/>
            <person name="Cichocki N."/>
            <person name="Veneault-Fourrey C."/>
            <person name="LaButti K."/>
            <person name="Lindquist E.A."/>
            <person name="Lipzen A."/>
            <person name="Lundell T."/>
            <person name="Morin E."/>
            <person name="Murat C."/>
            <person name="Riley R."/>
            <person name="Ohm R."/>
            <person name="Sun H."/>
            <person name="Tunlid A."/>
            <person name="Henrissat B."/>
            <person name="Grigoriev I.V."/>
            <person name="Hibbett D.S."/>
            <person name="Martin F."/>
        </authorList>
    </citation>
    <scope>NUCLEOTIDE SEQUENCE [LARGE SCALE GENOMIC DNA]</scope>
    <source>
        <strain evidence="6 7">FD-325 SS-3</strain>
    </source>
</reference>
<evidence type="ECO:0000256" key="4">
    <source>
        <dbReference type="SAM" id="Phobius"/>
    </source>
</evidence>
<dbReference type="GO" id="GO:0006508">
    <property type="term" value="P:proteolysis"/>
    <property type="evidence" value="ECO:0007669"/>
    <property type="project" value="UniProtKB-KW"/>
</dbReference>
<dbReference type="InterPro" id="IPR038765">
    <property type="entry name" value="Papain-like_cys_pep_sf"/>
</dbReference>
<dbReference type="GO" id="GO:0008234">
    <property type="term" value="F:cysteine-type peptidase activity"/>
    <property type="evidence" value="ECO:0007669"/>
    <property type="project" value="InterPro"/>
</dbReference>
<dbReference type="EMBL" id="KN832577">
    <property type="protein sequence ID" value="KII83509.1"/>
    <property type="molecule type" value="Genomic_DNA"/>
</dbReference>
<dbReference type="OrthoDB" id="3268677at2759"/>
<evidence type="ECO:0000256" key="2">
    <source>
        <dbReference type="ARBA" id="ARBA00022670"/>
    </source>
</evidence>
<evidence type="ECO:0000313" key="7">
    <source>
        <dbReference type="Proteomes" id="UP000053263"/>
    </source>
</evidence>
<evidence type="ECO:0000256" key="3">
    <source>
        <dbReference type="ARBA" id="ARBA00022801"/>
    </source>
</evidence>
<comment type="similarity">
    <text evidence="1">Belongs to the peptidase C48 family.</text>
</comment>
<evidence type="ECO:0000256" key="1">
    <source>
        <dbReference type="ARBA" id="ARBA00005234"/>
    </source>
</evidence>
<dbReference type="HOGENOM" id="CLU_500692_0_0_1"/>
<keyword evidence="4" id="KW-1133">Transmembrane helix</keyword>
<dbReference type="InterPro" id="IPR003653">
    <property type="entry name" value="Peptidase_C48_C"/>
</dbReference>